<sequence length="880" mass="101727">MAFAGVSTITSFFSYFQNLGSMSDVPEVPLPEEVKNALTSISQFIAAIQRWIPVLPNFDVRAQLVIVSLFIPVLLNLLLVWAIFSTKTFFLQIIDVGACGTLTYFLADSIMHKKWPTLNLIIIGGTGFIILARLIYFFIWDKRPKQSKVKDLSSSICQHYMYEIQKRYEKCEDEEASKNMNNRNQHTSYNDEGIITLDEVNQMIKEFSKVAEIAPKKSGKVKIISHIIAAIVFFIGCLIFAKVIPIPGIEVLDRTTMIALASVCGVFCGFCLLFFYFDLTKFGQELLMKIKKLIKRYGLRLMMLILDMLYVPILQLFVKNLVPNEYACPYGQYLDITKPSVSSTILNYFIANEFVCSNCTIIEEECSYHCGENYLLRIQSSLNLEYIKDGFLVVGPILAYVFLFIIIGVPAMWLSLVFRNSQILLNVCVWGESNEKKWKGIVTRMKTTGIFFFQNYKYQSITWCIVLFSSKFLVVLITAMSNTISKYIMFLLPVFYGILFGYHCFSRPYLYAFNNFLDGFLYFVSFGFSVIVIASMLGAVIPANIMYPLSIVIICIPFLSIILLGIYRARAQKNIQKDPTIVDKKMKRKEKHYDSFEYDMSHSNDSFEEFDRDYDEDEYYSDYKSNHRKPRNSNDSSSKRGRNQQMKQENDGNITEEDDWTNYEKMKGKYGPVQKKKNNQQPTINENIECANQNTDEQQNEPVINSKNDDYSDDYSEYDYWSEMSDGEFDINEEIPDDLAYDINYKNISSIHDLIKILSDEEKSRKYFIQMKKNARGKGTFGNRFKGKYDPDIDFGKVTHKFKLDTLNIQNPYLKFTVNKLKMSSDVTKMYALVDTVIDGATIEVLFTTLRFLCMFGSAAFGWYLGSLFYRYNDVEYPTC</sequence>
<feature type="transmembrane region" description="Helical" evidence="2">
    <location>
        <begin position="391"/>
        <end position="414"/>
    </location>
</feature>
<name>A0A1J4J2J0_9EUKA</name>
<dbReference type="Proteomes" id="UP000179807">
    <property type="component" value="Unassembled WGS sequence"/>
</dbReference>
<feature type="transmembrane region" description="Helical" evidence="2">
    <location>
        <begin position="223"/>
        <end position="244"/>
    </location>
</feature>
<organism evidence="3 4">
    <name type="scientific">Tritrichomonas foetus</name>
    <dbReference type="NCBI Taxonomy" id="1144522"/>
    <lineage>
        <taxon>Eukaryota</taxon>
        <taxon>Metamonada</taxon>
        <taxon>Parabasalia</taxon>
        <taxon>Tritrichomonadida</taxon>
        <taxon>Tritrichomonadidae</taxon>
        <taxon>Tritrichomonas</taxon>
    </lineage>
</organism>
<evidence type="ECO:0000256" key="1">
    <source>
        <dbReference type="SAM" id="MobiDB-lite"/>
    </source>
</evidence>
<protein>
    <recommendedName>
        <fullName evidence="5">Transmembrane protein</fullName>
    </recommendedName>
</protein>
<accession>A0A1J4J2J0</accession>
<feature type="transmembrane region" description="Helical" evidence="2">
    <location>
        <begin position="89"/>
        <end position="107"/>
    </location>
</feature>
<evidence type="ECO:0000256" key="2">
    <source>
        <dbReference type="SAM" id="Phobius"/>
    </source>
</evidence>
<feature type="transmembrane region" description="Helical" evidence="2">
    <location>
        <begin position="256"/>
        <end position="277"/>
    </location>
</feature>
<feature type="transmembrane region" description="Helical" evidence="2">
    <location>
        <begin position="461"/>
        <end position="481"/>
    </location>
</feature>
<feature type="transmembrane region" description="Helical" evidence="2">
    <location>
        <begin position="119"/>
        <end position="140"/>
    </location>
</feature>
<dbReference type="PANTHER" id="PTHR34993">
    <property type="entry name" value="TRANSMEMBRANE PROTEIN"/>
    <property type="match status" value="1"/>
</dbReference>
<dbReference type="PANTHER" id="PTHR34993:SF1">
    <property type="entry name" value="TRANSMEMBRANE PROTEIN"/>
    <property type="match status" value="1"/>
</dbReference>
<dbReference type="EMBL" id="MLAK01001387">
    <property type="protein sequence ID" value="OHS93594.1"/>
    <property type="molecule type" value="Genomic_DNA"/>
</dbReference>
<feature type="region of interest" description="Disordered" evidence="1">
    <location>
        <begin position="620"/>
        <end position="663"/>
    </location>
</feature>
<proteinExistence type="predicted"/>
<feature type="transmembrane region" description="Helical" evidence="2">
    <location>
        <begin position="297"/>
        <end position="317"/>
    </location>
</feature>
<feature type="transmembrane region" description="Helical" evidence="2">
    <location>
        <begin position="64"/>
        <end position="84"/>
    </location>
</feature>
<comment type="caution">
    <text evidence="3">The sequence shown here is derived from an EMBL/GenBank/DDBJ whole genome shotgun (WGS) entry which is preliminary data.</text>
</comment>
<feature type="transmembrane region" description="Helical" evidence="2">
    <location>
        <begin position="517"/>
        <end position="541"/>
    </location>
</feature>
<dbReference type="RefSeq" id="XP_068346731.1">
    <property type="nucleotide sequence ID" value="XM_068513023.1"/>
</dbReference>
<feature type="compositionally biased region" description="Polar residues" evidence="1">
    <location>
        <begin position="643"/>
        <end position="653"/>
    </location>
</feature>
<feature type="transmembrane region" description="Helical" evidence="2">
    <location>
        <begin position="852"/>
        <end position="872"/>
    </location>
</feature>
<keyword evidence="2" id="KW-0812">Transmembrane</keyword>
<dbReference type="VEuPathDB" id="TrichDB:TRFO_40135"/>
<keyword evidence="4" id="KW-1185">Reference proteome</keyword>
<evidence type="ECO:0000313" key="3">
    <source>
        <dbReference type="EMBL" id="OHS93594.1"/>
    </source>
</evidence>
<evidence type="ECO:0000313" key="4">
    <source>
        <dbReference type="Proteomes" id="UP000179807"/>
    </source>
</evidence>
<feature type="transmembrane region" description="Helical" evidence="2">
    <location>
        <begin position="547"/>
        <end position="567"/>
    </location>
</feature>
<reference evidence="3" key="1">
    <citation type="submission" date="2016-10" db="EMBL/GenBank/DDBJ databases">
        <authorList>
            <person name="Benchimol M."/>
            <person name="Almeida L.G."/>
            <person name="Vasconcelos A.T."/>
            <person name="Perreira-Neves A."/>
            <person name="Rosa I.A."/>
            <person name="Tasca T."/>
            <person name="Bogo M.R."/>
            <person name="de Souza W."/>
        </authorList>
    </citation>
    <scope>NUCLEOTIDE SEQUENCE [LARGE SCALE GENOMIC DNA]</scope>
    <source>
        <strain evidence="3">K</strain>
    </source>
</reference>
<feature type="transmembrane region" description="Helical" evidence="2">
    <location>
        <begin position="487"/>
        <end position="505"/>
    </location>
</feature>
<gene>
    <name evidence="3" type="ORF">TRFO_40135</name>
</gene>
<keyword evidence="2" id="KW-1133">Transmembrane helix</keyword>
<dbReference type="AlphaFoldDB" id="A0A1J4J2J0"/>
<keyword evidence="2" id="KW-0472">Membrane</keyword>
<evidence type="ECO:0008006" key="5">
    <source>
        <dbReference type="Google" id="ProtNLM"/>
    </source>
</evidence>
<dbReference type="GeneID" id="94847727"/>